<name>A0A9D4AP25_9SAUR</name>
<evidence type="ECO:0000313" key="2">
    <source>
        <dbReference type="Proteomes" id="UP000827986"/>
    </source>
</evidence>
<proteinExistence type="predicted"/>
<protein>
    <submittedName>
        <fullName evidence="1">Uncharacterized protein</fullName>
    </submittedName>
</protein>
<reference evidence="1" key="1">
    <citation type="submission" date="2021-09" db="EMBL/GenBank/DDBJ databases">
        <title>The genome of Mauremys mutica provides insights into the evolution of semi-aquatic lifestyle.</title>
        <authorList>
            <person name="Gong S."/>
            <person name="Gao Y."/>
        </authorList>
    </citation>
    <scope>NUCLEOTIDE SEQUENCE</scope>
    <source>
        <strain evidence="1">MM-2020</strain>
        <tissue evidence="1">Muscle</tissue>
    </source>
</reference>
<organism evidence="1 2">
    <name type="scientific">Mauremys mutica</name>
    <name type="common">yellowpond turtle</name>
    <dbReference type="NCBI Taxonomy" id="74926"/>
    <lineage>
        <taxon>Eukaryota</taxon>
        <taxon>Metazoa</taxon>
        <taxon>Chordata</taxon>
        <taxon>Craniata</taxon>
        <taxon>Vertebrata</taxon>
        <taxon>Euteleostomi</taxon>
        <taxon>Archelosauria</taxon>
        <taxon>Testudinata</taxon>
        <taxon>Testudines</taxon>
        <taxon>Cryptodira</taxon>
        <taxon>Durocryptodira</taxon>
        <taxon>Testudinoidea</taxon>
        <taxon>Geoemydidae</taxon>
        <taxon>Geoemydinae</taxon>
        <taxon>Mauremys</taxon>
    </lineage>
</organism>
<evidence type="ECO:0000313" key="1">
    <source>
        <dbReference type="EMBL" id="KAH1170217.1"/>
    </source>
</evidence>
<keyword evidence="2" id="KW-1185">Reference proteome</keyword>
<dbReference type="Proteomes" id="UP000827986">
    <property type="component" value="Unassembled WGS sequence"/>
</dbReference>
<comment type="caution">
    <text evidence="1">The sequence shown here is derived from an EMBL/GenBank/DDBJ whole genome shotgun (WGS) entry which is preliminary data.</text>
</comment>
<dbReference type="EMBL" id="JAHDVG010000484">
    <property type="protein sequence ID" value="KAH1170217.1"/>
    <property type="molecule type" value="Genomic_DNA"/>
</dbReference>
<sequence length="148" mass="17139">MERKTYLSVNHKIHALVKCKLARLLAQINIQKYASLAKFSSAFSTAAFMWCSLLYQTEFCACRKSRVEILDVDLKSELMLLMLYLNLQEMLYLIMYPPIAKSLFNNMHFYYSLQCTSPFCLASAASVQHPTHVSNLHLDLRSIYCTYC</sequence>
<accession>A0A9D4AP25</accession>
<dbReference type="AlphaFoldDB" id="A0A9D4AP25"/>
<gene>
    <name evidence="1" type="ORF">KIL84_001202</name>
</gene>